<dbReference type="Proteomes" id="UP000324800">
    <property type="component" value="Unassembled WGS sequence"/>
</dbReference>
<feature type="compositionally biased region" description="Acidic residues" evidence="1">
    <location>
        <begin position="71"/>
        <end position="81"/>
    </location>
</feature>
<organism evidence="2 3">
    <name type="scientific">Streblomastix strix</name>
    <dbReference type="NCBI Taxonomy" id="222440"/>
    <lineage>
        <taxon>Eukaryota</taxon>
        <taxon>Metamonada</taxon>
        <taxon>Preaxostyla</taxon>
        <taxon>Oxymonadida</taxon>
        <taxon>Streblomastigidae</taxon>
        <taxon>Streblomastix</taxon>
    </lineage>
</organism>
<dbReference type="EMBL" id="SNRW01000585">
    <property type="protein sequence ID" value="KAA6400300.1"/>
    <property type="molecule type" value="Genomic_DNA"/>
</dbReference>
<evidence type="ECO:0000256" key="1">
    <source>
        <dbReference type="SAM" id="MobiDB-lite"/>
    </source>
</evidence>
<dbReference type="AlphaFoldDB" id="A0A5J4WZI6"/>
<protein>
    <submittedName>
        <fullName evidence="2">Uncharacterized protein</fullName>
    </submittedName>
</protein>
<evidence type="ECO:0000313" key="3">
    <source>
        <dbReference type="Proteomes" id="UP000324800"/>
    </source>
</evidence>
<sequence>MISRDKWDKLKGIKWYNKLKEYLSSEENGGGCLSRNDEDEQGFEKDNQMQQGECPKKYLVYIPPPIPEPDFNSEDEGDDYSEISSIPSLNSIEFE</sequence>
<feature type="region of interest" description="Disordered" evidence="1">
    <location>
        <begin position="64"/>
        <end position="95"/>
    </location>
</feature>
<name>A0A5J4WZI6_9EUKA</name>
<accession>A0A5J4WZI6</accession>
<feature type="region of interest" description="Disordered" evidence="1">
    <location>
        <begin position="25"/>
        <end position="50"/>
    </location>
</feature>
<comment type="caution">
    <text evidence="2">The sequence shown here is derived from an EMBL/GenBank/DDBJ whole genome shotgun (WGS) entry which is preliminary data.</text>
</comment>
<evidence type="ECO:0000313" key="2">
    <source>
        <dbReference type="EMBL" id="KAA6400300.1"/>
    </source>
</evidence>
<feature type="compositionally biased region" description="Polar residues" evidence="1">
    <location>
        <begin position="82"/>
        <end position="95"/>
    </location>
</feature>
<proteinExistence type="predicted"/>
<reference evidence="2 3" key="1">
    <citation type="submission" date="2019-03" db="EMBL/GenBank/DDBJ databases">
        <title>Single cell metagenomics reveals metabolic interactions within the superorganism composed of flagellate Streblomastix strix and complex community of Bacteroidetes bacteria on its surface.</title>
        <authorList>
            <person name="Treitli S.C."/>
            <person name="Kolisko M."/>
            <person name="Husnik F."/>
            <person name="Keeling P."/>
            <person name="Hampl V."/>
        </authorList>
    </citation>
    <scope>NUCLEOTIDE SEQUENCE [LARGE SCALE GENOMIC DNA]</scope>
    <source>
        <strain evidence="2">ST1C</strain>
    </source>
</reference>
<gene>
    <name evidence="2" type="ORF">EZS28_004171</name>
</gene>